<dbReference type="PANTHER" id="PTHR24015:SF2038">
    <property type="entry name" value="REPEAT-CONTAINING PROTEIN, PUTATIVE-RELATED"/>
    <property type="match status" value="1"/>
</dbReference>
<comment type="similarity">
    <text evidence="1">Belongs to the PPR family. PCMP-H subfamily.</text>
</comment>
<feature type="repeat" description="PPR" evidence="3">
    <location>
        <begin position="450"/>
        <end position="484"/>
    </location>
</feature>
<feature type="repeat" description="PPR" evidence="3">
    <location>
        <begin position="248"/>
        <end position="282"/>
    </location>
</feature>
<feature type="repeat" description="PPR" evidence="3">
    <location>
        <begin position="349"/>
        <end position="383"/>
    </location>
</feature>
<dbReference type="FunFam" id="1.25.40.10:FF:000031">
    <property type="entry name" value="Pentatricopeptide repeat-containing protein mitochondrial"/>
    <property type="match status" value="1"/>
</dbReference>
<dbReference type="Proteomes" id="UP000594263">
    <property type="component" value="Unplaced"/>
</dbReference>
<sequence length="1060" mass="118265">MFLGISLPLRCFLSRHVSWPKLFCTNGTSNLDFAARGMTAVCSATFDSVGQMEDGFISLGRGGDGLQLLCFMEERGIAANYQTYQCLLDSCFRSGSVSEAMKIHGRILRSGFAEEHDLSSCLVHVYLSKGEFNNAIQLFDDLPIRKLSLWNELISGLFARNLINQVLDVFSRMLQVGIGPDTTTFSTVLRACGGGKVALNCIQQIHAKVIYCGFQSNELVCNPLIDLYSKMGLVDSAQMVFEELRVRDNVSWVAMISGFSQNGLEKEALHVFIGMHTSGVFPTPYVISSCLSACTKVELFELGAQLHALVFKWGFSTEIFVCNALVTLYSRSGNLLNAEEIFKQMKQRDRVSYNTLISGLAQSGHSDRAIQLYRNMQLDGLTPDCVTVASLLSACASTVALHKGKQLHGYTIKSGMSADVIIEGSVLDLYVKCSDIETAYEFFMSTETENVVLWNVMLVAYGQLGDLSKALKVYSQMQIEGLIPNQYTYPSILRTCTSVGALDVGEQIHSQVVKTGFRHNVYVCSVLIDMYAKHGKLDVARGIFERLDEDDVVAWTAMIAGYTQHDLFAESLKLFKKMRMRAIQSDNIVLSNAISGCASMQASRLGKQIHGQSVIHGYSFDLSVGNALVSLYARCGRVQDAYLAFDRIDEKDSVTWNGLISGLSQSQYYEEALNVFYSMNQAGFEADLFTFASAVSAAANMANVKQGKQIHAIMIKTGYDLETEACNAIITLYAKCGHLGDSRKEFMEMPDKNEISWNSMITAFSQHGFGVEALNLFEEMKRSYFVPNHVTFLGVLSACSHVGLVDVGMQYFKSMSSEFGLAPKPEHYASVVDLLGRAGYLSRAKDFINDMPIKSDAMVWRTLLSACRVHKNSNIAEFAAHHLLQLEPEDSATYVLLSNIYAVAGKWECRDQVRQMMKDRGVKKEPGRSWINVGNSVHAFYVGDRLHYLADKIYDFLDDLNGQATKVGYIQEPYCLWNEMEQKQNDPTVYVHSEKLAISFGLLTLSSKMPIHVFKNLRVCNDCHNWIKFVSVVSSRIIVVRDAYRFHHFEGGKCSCKDYW</sequence>
<dbReference type="Pfam" id="PF20431">
    <property type="entry name" value="E_motif"/>
    <property type="match status" value="1"/>
</dbReference>
<dbReference type="FunFam" id="1.25.40.10:FF:000366">
    <property type="entry name" value="Pentatricopeptide (PPR) repeat-containing protein"/>
    <property type="match status" value="1"/>
</dbReference>
<feature type="repeat" description="PPR" evidence="3">
    <location>
        <begin position="652"/>
        <end position="686"/>
    </location>
</feature>
<dbReference type="Pfam" id="PF14432">
    <property type="entry name" value="DYW_deaminase"/>
    <property type="match status" value="1"/>
</dbReference>
<dbReference type="PANTHER" id="PTHR24015">
    <property type="entry name" value="OS07G0578800 PROTEIN-RELATED"/>
    <property type="match status" value="1"/>
</dbReference>
<feature type="repeat" description="PPR" evidence="3">
    <location>
        <begin position="80"/>
        <end position="114"/>
    </location>
</feature>
<dbReference type="GO" id="GO:0008270">
    <property type="term" value="F:zinc ion binding"/>
    <property type="evidence" value="ECO:0007669"/>
    <property type="project" value="InterPro"/>
</dbReference>
<evidence type="ECO:0000313" key="6">
    <source>
        <dbReference type="Proteomes" id="UP000594263"/>
    </source>
</evidence>
<dbReference type="EnsemblPlants" id="Kaladp0085s0033.1.v1.1">
    <property type="protein sequence ID" value="Kaladp0085s0033.1.v1.1"/>
    <property type="gene ID" value="Kaladp0085s0033.v1.1"/>
</dbReference>
<feature type="repeat" description="PPR" evidence="3">
    <location>
        <begin position="520"/>
        <end position="550"/>
    </location>
</feature>
<dbReference type="GO" id="GO:0003723">
    <property type="term" value="F:RNA binding"/>
    <property type="evidence" value="ECO:0007669"/>
    <property type="project" value="InterPro"/>
</dbReference>
<dbReference type="OMA" id="TIHAFFV"/>
<dbReference type="FunFam" id="1.25.40.10:FF:000351">
    <property type="entry name" value="Pentatricopeptide repeat-containing protein"/>
    <property type="match status" value="1"/>
</dbReference>
<evidence type="ECO:0000259" key="4">
    <source>
        <dbReference type="Pfam" id="PF14432"/>
    </source>
</evidence>
<dbReference type="Pfam" id="PF01535">
    <property type="entry name" value="PPR"/>
    <property type="match status" value="5"/>
</dbReference>
<dbReference type="FunFam" id="1.25.40.10:FF:000196">
    <property type="entry name" value="Pentatricopeptide repeat-containing protein At4g14850"/>
    <property type="match status" value="1"/>
</dbReference>
<dbReference type="GO" id="GO:0009451">
    <property type="term" value="P:RNA modification"/>
    <property type="evidence" value="ECO:0007669"/>
    <property type="project" value="InterPro"/>
</dbReference>
<dbReference type="FunFam" id="1.25.40.10:FF:000285">
    <property type="entry name" value="Pentatricopeptide repeat-containing protein, chloroplastic"/>
    <property type="match status" value="1"/>
</dbReference>
<dbReference type="InterPro" id="IPR002885">
    <property type="entry name" value="PPR_rpt"/>
</dbReference>
<reference evidence="5" key="1">
    <citation type="submission" date="2021-01" db="UniProtKB">
        <authorList>
            <consortium name="EnsemblPlants"/>
        </authorList>
    </citation>
    <scope>IDENTIFICATION</scope>
</reference>
<keyword evidence="2" id="KW-0677">Repeat</keyword>
<keyword evidence="6" id="KW-1185">Reference proteome</keyword>
<dbReference type="Pfam" id="PF13812">
    <property type="entry name" value="PPR_3"/>
    <property type="match status" value="1"/>
</dbReference>
<evidence type="ECO:0000313" key="5">
    <source>
        <dbReference type="EnsemblPlants" id="Kaladp0085s0033.1.v1.1"/>
    </source>
</evidence>
<feature type="repeat" description="PPR" evidence="3">
    <location>
        <begin position="318"/>
        <end position="348"/>
    </location>
</feature>
<dbReference type="Gene3D" id="1.25.40.10">
    <property type="entry name" value="Tetratricopeptide repeat domain"/>
    <property type="match status" value="7"/>
</dbReference>
<feature type="domain" description="DYW" evidence="4">
    <location>
        <begin position="975"/>
        <end position="1060"/>
    </location>
</feature>
<dbReference type="FunFam" id="1.25.40.10:FF:000381">
    <property type="entry name" value="Pentatricopeptide repeat-containing protein"/>
    <property type="match status" value="2"/>
</dbReference>
<dbReference type="InterPro" id="IPR011990">
    <property type="entry name" value="TPR-like_helical_dom_sf"/>
</dbReference>
<feature type="repeat" description="PPR" evidence="3">
    <location>
        <begin position="146"/>
        <end position="180"/>
    </location>
</feature>
<dbReference type="Pfam" id="PF13041">
    <property type="entry name" value="PPR_2"/>
    <property type="match status" value="5"/>
</dbReference>
<dbReference type="Gramene" id="Kaladp0085s0033.1.v1.1">
    <property type="protein sequence ID" value="Kaladp0085s0033.1.v1.1"/>
    <property type="gene ID" value="Kaladp0085s0033.v1.1"/>
</dbReference>
<dbReference type="AlphaFoldDB" id="A0A7N0UU04"/>
<protein>
    <recommendedName>
        <fullName evidence="4">DYW domain-containing protein</fullName>
    </recommendedName>
</protein>
<evidence type="ECO:0000256" key="2">
    <source>
        <dbReference type="ARBA" id="ARBA00022737"/>
    </source>
</evidence>
<dbReference type="InterPro" id="IPR032867">
    <property type="entry name" value="DYW_dom"/>
</dbReference>
<feature type="repeat" description="PPR" evidence="3">
    <location>
        <begin position="551"/>
        <end position="585"/>
    </location>
</feature>
<proteinExistence type="inferred from homology"/>
<dbReference type="NCBIfam" id="TIGR00756">
    <property type="entry name" value="PPR"/>
    <property type="match status" value="8"/>
</dbReference>
<name>A0A7N0UU04_KALFE</name>
<evidence type="ECO:0000256" key="3">
    <source>
        <dbReference type="PROSITE-ProRule" id="PRU00708"/>
    </source>
</evidence>
<accession>A0A7N0UU04</accession>
<dbReference type="PROSITE" id="PS51375">
    <property type="entry name" value="PPR"/>
    <property type="match status" value="10"/>
</dbReference>
<evidence type="ECO:0000256" key="1">
    <source>
        <dbReference type="ARBA" id="ARBA00006643"/>
    </source>
</evidence>
<feature type="repeat" description="PPR" evidence="3">
    <location>
        <begin position="753"/>
        <end position="787"/>
    </location>
</feature>
<organism evidence="5 6">
    <name type="scientific">Kalanchoe fedtschenkoi</name>
    <name type="common">Lavender scallops</name>
    <name type="synonym">South American air plant</name>
    <dbReference type="NCBI Taxonomy" id="63787"/>
    <lineage>
        <taxon>Eukaryota</taxon>
        <taxon>Viridiplantae</taxon>
        <taxon>Streptophyta</taxon>
        <taxon>Embryophyta</taxon>
        <taxon>Tracheophyta</taxon>
        <taxon>Spermatophyta</taxon>
        <taxon>Magnoliopsida</taxon>
        <taxon>eudicotyledons</taxon>
        <taxon>Gunneridae</taxon>
        <taxon>Pentapetalae</taxon>
        <taxon>Saxifragales</taxon>
        <taxon>Crassulaceae</taxon>
        <taxon>Kalanchoe</taxon>
    </lineage>
</organism>
<dbReference type="InterPro" id="IPR046960">
    <property type="entry name" value="PPR_At4g14850-like_plant"/>
</dbReference>
<dbReference type="InterPro" id="IPR046848">
    <property type="entry name" value="E_motif"/>
</dbReference>